<feature type="domain" description="Exonuclease VII large subunit C-terminal" evidence="6">
    <location>
        <begin position="141"/>
        <end position="451"/>
    </location>
</feature>
<dbReference type="EMBL" id="JACIEP010000007">
    <property type="protein sequence ID" value="MBB4036458.1"/>
    <property type="molecule type" value="Genomic_DNA"/>
</dbReference>
<dbReference type="PANTHER" id="PTHR30008">
    <property type="entry name" value="EXODEOXYRIBONUCLEASE 7 LARGE SUBUNIT"/>
    <property type="match status" value="1"/>
</dbReference>
<dbReference type="GO" id="GO:0008855">
    <property type="term" value="F:exodeoxyribonuclease VII activity"/>
    <property type="evidence" value="ECO:0007669"/>
    <property type="project" value="UniProtKB-UniRule"/>
</dbReference>
<dbReference type="InterPro" id="IPR020579">
    <property type="entry name" value="Exonuc_VII_lsu_C"/>
</dbReference>
<accession>A0A840CQQ9</accession>
<evidence type="ECO:0000313" key="8">
    <source>
        <dbReference type="EMBL" id="MBB4036458.1"/>
    </source>
</evidence>
<evidence type="ECO:0000256" key="5">
    <source>
        <dbReference type="RuleBase" id="RU004355"/>
    </source>
</evidence>
<feature type="domain" description="OB-fold nucleic acid binding" evidence="7">
    <location>
        <begin position="7"/>
        <end position="114"/>
    </location>
</feature>
<keyword evidence="3 5" id="KW-0378">Hydrolase</keyword>
<dbReference type="Pfam" id="PF02601">
    <property type="entry name" value="Exonuc_VII_L"/>
    <property type="match status" value="1"/>
</dbReference>
<evidence type="ECO:0000256" key="2">
    <source>
        <dbReference type="ARBA" id="ARBA00022722"/>
    </source>
</evidence>
<dbReference type="EC" id="3.1.11.6" evidence="5"/>
<dbReference type="GO" id="GO:0005737">
    <property type="term" value="C:cytoplasm"/>
    <property type="evidence" value="ECO:0007669"/>
    <property type="project" value="UniProtKB-SubCell"/>
</dbReference>
<evidence type="ECO:0000256" key="4">
    <source>
        <dbReference type="ARBA" id="ARBA00022839"/>
    </source>
</evidence>
<dbReference type="NCBIfam" id="TIGR00237">
    <property type="entry name" value="xseA"/>
    <property type="match status" value="1"/>
</dbReference>
<proteinExistence type="inferred from homology"/>
<dbReference type="CDD" id="cd04489">
    <property type="entry name" value="ExoVII_LU_OBF"/>
    <property type="match status" value="1"/>
</dbReference>
<comment type="similarity">
    <text evidence="5">Belongs to the XseA family.</text>
</comment>
<comment type="subcellular location">
    <subcellularLocation>
        <location evidence="5">Cytoplasm</location>
    </subcellularLocation>
</comment>
<evidence type="ECO:0000256" key="3">
    <source>
        <dbReference type="ARBA" id="ARBA00022801"/>
    </source>
</evidence>
<name>A0A840CQQ9_9BACT</name>
<dbReference type="GO" id="GO:0006308">
    <property type="term" value="P:DNA catabolic process"/>
    <property type="evidence" value="ECO:0007669"/>
    <property type="project" value="UniProtKB-UniRule"/>
</dbReference>
<dbReference type="RefSeq" id="WP_183307357.1">
    <property type="nucleotide sequence ID" value="NZ_JACIEP010000007.1"/>
</dbReference>
<keyword evidence="4 5" id="KW-0269">Exonuclease</keyword>
<comment type="caution">
    <text evidence="8">The sequence shown here is derived from an EMBL/GenBank/DDBJ whole genome shotgun (WGS) entry which is preliminary data.</text>
</comment>
<dbReference type="InterPro" id="IPR003753">
    <property type="entry name" value="Exonuc_VII_L"/>
</dbReference>
<reference evidence="8 9" key="1">
    <citation type="submission" date="2020-08" db="EMBL/GenBank/DDBJ databases">
        <title>Genomic Encyclopedia of Type Strains, Phase IV (KMG-IV): sequencing the most valuable type-strain genomes for metagenomic binning, comparative biology and taxonomic classification.</title>
        <authorList>
            <person name="Goeker M."/>
        </authorList>
    </citation>
    <scope>NUCLEOTIDE SEQUENCE [LARGE SCALE GENOMIC DNA]</scope>
    <source>
        <strain evidence="8 9">DSM 104969</strain>
    </source>
</reference>
<keyword evidence="2 5" id="KW-0540">Nuclease</keyword>
<keyword evidence="9" id="KW-1185">Reference proteome</keyword>
<evidence type="ECO:0000259" key="6">
    <source>
        <dbReference type="Pfam" id="PF02601"/>
    </source>
</evidence>
<evidence type="ECO:0000259" key="7">
    <source>
        <dbReference type="Pfam" id="PF13742"/>
    </source>
</evidence>
<dbReference type="Pfam" id="PF13742">
    <property type="entry name" value="tRNA_anti_2"/>
    <property type="match status" value="1"/>
</dbReference>
<dbReference type="GO" id="GO:0009318">
    <property type="term" value="C:exodeoxyribonuclease VII complex"/>
    <property type="evidence" value="ECO:0007669"/>
    <property type="project" value="UniProtKB-UniRule"/>
</dbReference>
<gene>
    <name evidence="8" type="ORF">GGR21_002360</name>
</gene>
<evidence type="ECO:0000256" key="1">
    <source>
        <dbReference type="ARBA" id="ARBA00022490"/>
    </source>
</evidence>
<evidence type="ECO:0000313" key="9">
    <source>
        <dbReference type="Proteomes" id="UP000555103"/>
    </source>
</evidence>
<keyword evidence="1" id="KW-0963">Cytoplasm</keyword>
<dbReference type="GO" id="GO:0003676">
    <property type="term" value="F:nucleic acid binding"/>
    <property type="evidence" value="ECO:0007669"/>
    <property type="project" value="InterPro"/>
</dbReference>
<protein>
    <recommendedName>
        <fullName evidence="5">Exodeoxyribonuclease 7 large subunit</fullName>
        <ecNumber evidence="5">3.1.11.6</ecNumber>
    </recommendedName>
</protein>
<comment type="catalytic activity">
    <reaction evidence="5">
        <text>Exonucleolytic cleavage in either 5'- to 3'- or 3'- to 5'-direction to yield nucleoside 5'-phosphates.</text>
        <dbReference type="EC" id="3.1.11.6"/>
    </reaction>
</comment>
<dbReference type="PANTHER" id="PTHR30008:SF0">
    <property type="entry name" value="EXODEOXYRIBONUCLEASE 7 LARGE SUBUNIT"/>
    <property type="match status" value="1"/>
</dbReference>
<dbReference type="Proteomes" id="UP000555103">
    <property type="component" value="Unassembled WGS sequence"/>
</dbReference>
<sequence length="457" mass="51509">MNNAAVSLYELNHLIKNVLADSLPEMFWVRAETSDVRVNQNGHCYLEFIEKDGKGKTLLAKARGMIWANTFYMLKAYFENKTMQPFTSGLKVLVQVSVEFHELYGFSLTVHDIDPSYTLGDQALNRAAIIRQLEEDGVLTLNKELTLPEPLNRIAIISSPTAAGYEDFLDQLNKNTYGFAFYTKLFPAIMQGGRSEDSIISALERIYDNLDCFDAVIIIRGGGATSDLSSFDSYLLAASCAQFPLPIITGIGHERDDTVLDIVAHTRAKTPTAVAEFLINNMVRTAVELDETGQSIVSMVQQRLQTEFALLDVLETKNAFVLKAWRKEQEVLLSSAKTVLQKGLQRIIKDNESRFSQFEETVKRNLQQNRKNSDNKLLLIENALKNTCQHIFKDQLNELDMIEKHLELSSPETILRKGYTLTMKDGKVIKQGNTLEENDEITTIFSDGKVTSVVKKE</sequence>
<dbReference type="AlphaFoldDB" id="A0A840CQQ9"/>
<dbReference type="InterPro" id="IPR025824">
    <property type="entry name" value="OB-fold_nuc-bd_dom"/>
</dbReference>
<organism evidence="8 9">
    <name type="scientific">Dysgonomonas hofstadii</name>
    <dbReference type="NCBI Taxonomy" id="637886"/>
    <lineage>
        <taxon>Bacteria</taxon>
        <taxon>Pseudomonadati</taxon>
        <taxon>Bacteroidota</taxon>
        <taxon>Bacteroidia</taxon>
        <taxon>Bacteroidales</taxon>
        <taxon>Dysgonomonadaceae</taxon>
        <taxon>Dysgonomonas</taxon>
    </lineage>
</organism>